<feature type="transmembrane region" description="Helical" evidence="1">
    <location>
        <begin position="6"/>
        <end position="29"/>
    </location>
</feature>
<dbReference type="Proteomes" id="UP001596122">
    <property type="component" value="Unassembled WGS sequence"/>
</dbReference>
<comment type="caution">
    <text evidence="2">The sequence shown here is derived from an EMBL/GenBank/DDBJ whole genome shotgun (WGS) entry which is preliminary data.</text>
</comment>
<proteinExistence type="predicted"/>
<name>A0ABW0GSI9_9MICO</name>
<reference evidence="3" key="1">
    <citation type="journal article" date="2019" name="Int. J. Syst. Evol. Microbiol.">
        <title>The Global Catalogue of Microorganisms (GCM) 10K type strain sequencing project: providing services to taxonomists for standard genome sequencing and annotation.</title>
        <authorList>
            <consortium name="The Broad Institute Genomics Platform"/>
            <consortium name="The Broad Institute Genome Sequencing Center for Infectious Disease"/>
            <person name="Wu L."/>
            <person name="Ma J."/>
        </authorList>
    </citation>
    <scope>NUCLEOTIDE SEQUENCE [LARGE SCALE GENOMIC DNA]</scope>
    <source>
        <strain evidence="3">CCUG 43114</strain>
    </source>
</reference>
<keyword evidence="1" id="KW-0472">Membrane</keyword>
<keyword evidence="3" id="KW-1185">Reference proteome</keyword>
<dbReference type="Pfam" id="PF06103">
    <property type="entry name" value="DUF948"/>
    <property type="match status" value="1"/>
</dbReference>
<dbReference type="InterPro" id="IPR009293">
    <property type="entry name" value="UPF0478"/>
</dbReference>
<dbReference type="EMBL" id="JBHSLD010000012">
    <property type="protein sequence ID" value="MFC5381791.1"/>
    <property type="molecule type" value="Genomic_DNA"/>
</dbReference>
<protein>
    <submittedName>
        <fullName evidence="2">DUF948 domain-containing protein</fullName>
    </submittedName>
</protein>
<evidence type="ECO:0000313" key="3">
    <source>
        <dbReference type="Proteomes" id="UP001596122"/>
    </source>
</evidence>
<sequence length="127" mass="13277">MTVDLGDVAGLIAAIAFLALVMFIAVPLVKLGSAIDEARITVRNLSNETTPLISEVTTTVATTNEQLVKVDTITTNVASTTTNVSALTALFAATLGSPIIRVAAFTYGVRQALSGARSGRRAGRRMR</sequence>
<keyword evidence="1" id="KW-1133">Transmembrane helix</keyword>
<dbReference type="RefSeq" id="WP_340271614.1">
    <property type="nucleotide sequence ID" value="NZ_JBBEOG010000013.1"/>
</dbReference>
<organism evidence="2 3">
    <name type="scientific">Aquipuribacter nitratireducens</name>
    <dbReference type="NCBI Taxonomy" id="650104"/>
    <lineage>
        <taxon>Bacteria</taxon>
        <taxon>Bacillati</taxon>
        <taxon>Actinomycetota</taxon>
        <taxon>Actinomycetes</taxon>
        <taxon>Micrococcales</taxon>
        <taxon>Intrasporangiaceae</taxon>
        <taxon>Aquipuribacter</taxon>
    </lineage>
</organism>
<evidence type="ECO:0000313" key="2">
    <source>
        <dbReference type="EMBL" id="MFC5381791.1"/>
    </source>
</evidence>
<keyword evidence="1" id="KW-0812">Transmembrane</keyword>
<accession>A0ABW0GSI9</accession>
<evidence type="ECO:0000256" key="1">
    <source>
        <dbReference type="SAM" id="Phobius"/>
    </source>
</evidence>
<gene>
    <name evidence="2" type="ORF">ACFPJ6_13455</name>
</gene>